<proteinExistence type="predicted"/>
<reference evidence="1" key="1">
    <citation type="journal article" date="2021" name="New Phytol.">
        <title>Evolutionary innovations through gain and loss of genes in the ectomycorrhizal Boletales.</title>
        <authorList>
            <person name="Wu G."/>
            <person name="Miyauchi S."/>
            <person name="Morin E."/>
            <person name="Kuo A."/>
            <person name="Drula E."/>
            <person name="Varga T."/>
            <person name="Kohler A."/>
            <person name="Feng B."/>
            <person name="Cao Y."/>
            <person name="Lipzen A."/>
            <person name="Daum C."/>
            <person name="Hundley H."/>
            <person name="Pangilinan J."/>
            <person name="Johnson J."/>
            <person name="Barry K."/>
            <person name="LaButti K."/>
            <person name="Ng V."/>
            <person name="Ahrendt S."/>
            <person name="Min B."/>
            <person name="Choi I.G."/>
            <person name="Park H."/>
            <person name="Plett J.M."/>
            <person name="Magnuson J."/>
            <person name="Spatafora J.W."/>
            <person name="Nagy L.G."/>
            <person name="Henrissat B."/>
            <person name="Grigoriev I.V."/>
            <person name="Yang Z.L."/>
            <person name="Xu J."/>
            <person name="Martin F.M."/>
        </authorList>
    </citation>
    <scope>NUCLEOTIDE SEQUENCE</scope>
    <source>
        <strain evidence="1">ATCC 28755</strain>
    </source>
</reference>
<keyword evidence="1" id="KW-0031">Aminopeptidase</keyword>
<evidence type="ECO:0000313" key="1">
    <source>
        <dbReference type="EMBL" id="KAH7910473.1"/>
    </source>
</evidence>
<sequence length="890" mass="99136">MSAAPAYNSLLIEDQEFEENGTSSNQRRRTIRPDLQIRPPTYYGDGPFDPPSSDDEAEVLLEKNRGRASFMADQDTFGDSEPGNGLVVGQKRPAPLRWLVISLASLVLLSAAIGIIAATTLYNGKTYRAPGAQKISLEHVFNGTFWPEQNGLHWVPEAGDGVFSIMQDYQIKLVDLKTNTTTTLVSMTDVKDQSGKTVYWSDWKLSADMKYILVKANRVKQWRHSSFGNYYVHNLETKSTFPIIPPSYPPVTAYATWSPTGQSIAFVASNDLYVLPSPSESATAIRVTTAGNASLFHGVPDWIYEEEVFEDEYALWWSPDSSKLAFLRLDETAVDEYRFPIYNPTDDAFTVNPYTKDTVIKYPKPGYNNPLASIHIFDVSRYLSGGHSPGDTTYELNWEGRFPVDNSVIAEVAWVANETLIVKEVNRAADSGSVILFNGNGGRTATGVVVRKLGKDGEEGDEGWIDSHQSIYPIPESLLSGSSSAYLDIVPSKEGYNHIALFEPADSGTPRFLTSGTWEVTGGIQAVDAHRGLVYFQAARPSTERHLYSVPIALGDSFNSVEPTPLTDESTPSSYSTSFSPGSGFYLLNYKGPNVPWQKVIQVDNTDFDYVLTDNAALNTTLSLYETPVVTYSTIESDGFELNVKEMRPSRMDDSGRTKYAVLFFVYGGPVSQKVNVDYSRDWHEFLVCTLQYIVVIVDGRGTGFKGRTLRNPVRNNLGFWETQDQINAARIWAGKDYVDPKRIGIWGWSYGGFMASKVAEADAGIHSLAMAIAPVISWRLYDSVYTERYMGLPDDNPGGYINASISRVDGFRHVDYLLGHGSGDDNVHFANSAHMLDMLTQAGVRDFRFRMFTDSDHSISRRGGNREVYEYMASFLQEKWGKGGRRRGW</sequence>
<comment type="caution">
    <text evidence="1">The sequence shown here is derived from an EMBL/GenBank/DDBJ whole genome shotgun (WGS) entry which is preliminary data.</text>
</comment>
<keyword evidence="2" id="KW-1185">Reference proteome</keyword>
<protein>
    <submittedName>
        <fullName evidence="1">Dipeptidyl aminopeptidase</fullName>
    </submittedName>
</protein>
<keyword evidence="1" id="KW-0645">Protease</keyword>
<evidence type="ECO:0000313" key="2">
    <source>
        <dbReference type="Proteomes" id="UP000790377"/>
    </source>
</evidence>
<keyword evidence="1" id="KW-0378">Hydrolase</keyword>
<accession>A0ACB8ABG8</accession>
<dbReference type="EMBL" id="MU267712">
    <property type="protein sequence ID" value="KAH7910473.1"/>
    <property type="molecule type" value="Genomic_DNA"/>
</dbReference>
<dbReference type="Proteomes" id="UP000790377">
    <property type="component" value="Unassembled WGS sequence"/>
</dbReference>
<gene>
    <name evidence="1" type="ORF">BJ138DRAFT_103962</name>
</gene>
<organism evidence="1 2">
    <name type="scientific">Hygrophoropsis aurantiaca</name>
    <dbReference type="NCBI Taxonomy" id="72124"/>
    <lineage>
        <taxon>Eukaryota</taxon>
        <taxon>Fungi</taxon>
        <taxon>Dikarya</taxon>
        <taxon>Basidiomycota</taxon>
        <taxon>Agaricomycotina</taxon>
        <taxon>Agaricomycetes</taxon>
        <taxon>Agaricomycetidae</taxon>
        <taxon>Boletales</taxon>
        <taxon>Coniophorineae</taxon>
        <taxon>Hygrophoropsidaceae</taxon>
        <taxon>Hygrophoropsis</taxon>
    </lineage>
</organism>
<name>A0ACB8ABG8_9AGAM</name>